<dbReference type="InParanoid" id="A0A0C3G575"/>
<feature type="non-terminal residue" evidence="1">
    <location>
        <position position="1"/>
    </location>
</feature>
<name>A0A0C3G575_PILCF</name>
<evidence type="ECO:0000313" key="2">
    <source>
        <dbReference type="Proteomes" id="UP000054166"/>
    </source>
</evidence>
<evidence type="ECO:0000313" key="1">
    <source>
        <dbReference type="EMBL" id="KIM86979.1"/>
    </source>
</evidence>
<keyword evidence="2" id="KW-1185">Reference proteome</keyword>
<proteinExistence type="predicted"/>
<dbReference type="HOGENOM" id="CLU_165644_0_0_1"/>
<protein>
    <submittedName>
        <fullName evidence="1">Uncharacterized protein</fullName>
    </submittedName>
</protein>
<gene>
    <name evidence="1" type="ORF">PILCRDRAFT_53925</name>
</gene>
<dbReference type="EMBL" id="KN832980">
    <property type="protein sequence ID" value="KIM86979.1"/>
    <property type="molecule type" value="Genomic_DNA"/>
</dbReference>
<feature type="non-terminal residue" evidence="1">
    <location>
        <position position="91"/>
    </location>
</feature>
<sequence>HVGSYILHAICNTEDPKTCHLASVGKNPCGFCGQDSCFTQLKHKKHGGFSIASNCPYHYSGMQYKKAAEFSKSIPCSNVPIHCPICPIAIS</sequence>
<dbReference type="Proteomes" id="UP000054166">
    <property type="component" value="Unassembled WGS sequence"/>
</dbReference>
<reference evidence="1 2" key="1">
    <citation type="submission" date="2014-04" db="EMBL/GenBank/DDBJ databases">
        <authorList>
            <consortium name="DOE Joint Genome Institute"/>
            <person name="Kuo A."/>
            <person name="Tarkka M."/>
            <person name="Buscot F."/>
            <person name="Kohler A."/>
            <person name="Nagy L.G."/>
            <person name="Floudas D."/>
            <person name="Copeland A."/>
            <person name="Barry K.W."/>
            <person name="Cichocki N."/>
            <person name="Veneault-Fourrey C."/>
            <person name="LaButti K."/>
            <person name="Lindquist E.A."/>
            <person name="Lipzen A."/>
            <person name="Lundell T."/>
            <person name="Morin E."/>
            <person name="Murat C."/>
            <person name="Sun H."/>
            <person name="Tunlid A."/>
            <person name="Henrissat B."/>
            <person name="Grigoriev I.V."/>
            <person name="Hibbett D.S."/>
            <person name="Martin F."/>
            <person name="Nordberg H.P."/>
            <person name="Cantor M.N."/>
            <person name="Hua S.X."/>
        </authorList>
    </citation>
    <scope>NUCLEOTIDE SEQUENCE [LARGE SCALE GENOMIC DNA]</scope>
    <source>
        <strain evidence="1 2">F 1598</strain>
    </source>
</reference>
<dbReference type="OrthoDB" id="2953545at2759"/>
<dbReference type="AlphaFoldDB" id="A0A0C3G575"/>
<reference evidence="2" key="2">
    <citation type="submission" date="2015-01" db="EMBL/GenBank/DDBJ databases">
        <title>Evolutionary Origins and Diversification of the Mycorrhizal Mutualists.</title>
        <authorList>
            <consortium name="DOE Joint Genome Institute"/>
            <consortium name="Mycorrhizal Genomics Consortium"/>
            <person name="Kohler A."/>
            <person name="Kuo A."/>
            <person name="Nagy L.G."/>
            <person name="Floudas D."/>
            <person name="Copeland A."/>
            <person name="Barry K.W."/>
            <person name="Cichocki N."/>
            <person name="Veneault-Fourrey C."/>
            <person name="LaButti K."/>
            <person name="Lindquist E.A."/>
            <person name="Lipzen A."/>
            <person name="Lundell T."/>
            <person name="Morin E."/>
            <person name="Murat C."/>
            <person name="Riley R."/>
            <person name="Ohm R."/>
            <person name="Sun H."/>
            <person name="Tunlid A."/>
            <person name="Henrissat B."/>
            <person name="Grigoriev I.V."/>
            <person name="Hibbett D.S."/>
            <person name="Martin F."/>
        </authorList>
    </citation>
    <scope>NUCLEOTIDE SEQUENCE [LARGE SCALE GENOMIC DNA]</scope>
    <source>
        <strain evidence="2">F 1598</strain>
    </source>
</reference>
<organism evidence="1 2">
    <name type="scientific">Piloderma croceum (strain F 1598)</name>
    <dbReference type="NCBI Taxonomy" id="765440"/>
    <lineage>
        <taxon>Eukaryota</taxon>
        <taxon>Fungi</taxon>
        <taxon>Dikarya</taxon>
        <taxon>Basidiomycota</taxon>
        <taxon>Agaricomycotina</taxon>
        <taxon>Agaricomycetes</taxon>
        <taxon>Agaricomycetidae</taxon>
        <taxon>Atheliales</taxon>
        <taxon>Atheliaceae</taxon>
        <taxon>Piloderma</taxon>
    </lineage>
</organism>
<accession>A0A0C3G575</accession>